<evidence type="ECO:0000256" key="1">
    <source>
        <dbReference type="SAM" id="MobiDB-lite"/>
    </source>
</evidence>
<feature type="compositionally biased region" description="Basic and acidic residues" evidence="1">
    <location>
        <begin position="54"/>
        <end position="71"/>
    </location>
</feature>
<keyword evidence="2" id="KW-0472">Membrane</keyword>
<dbReference type="Pfam" id="PF12669">
    <property type="entry name" value="FeoB_associated"/>
    <property type="match status" value="1"/>
</dbReference>
<dbReference type="AlphaFoldDB" id="A0A939D8Y1"/>
<comment type="caution">
    <text evidence="3">The sequence shown here is derived from an EMBL/GenBank/DDBJ whole genome shotgun (WGS) entry which is preliminary data.</text>
</comment>
<protein>
    <submittedName>
        <fullName evidence="3">FeoB-associated Cys-rich membrane protein</fullName>
    </submittedName>
</protein>
<evidence type="ECO:0000313" key="3">
    <source>
        <dbReference type="EMBL" id="MBN7773402.1"/>
    </source>
</evidence>
<proteinExistence type="predicted"/>
<dbReference type="Proteomes" id="UP000664545">
    <property type="component" value="Unassembled WGS sequence"/>
</dbReference>
<name>A0A939D8Y1_CLOAM</name>
<gene>
    <name evidence="3" type="ORF">JYB65_08510</name>
</gene>
<reference evidence="3" key="1">
    <citation type="submission" date="2021-02" db="EMBL/GenBank/DDBJ databases">
        <title>Abyssanaerobacter marinus gen.nov., sp., nov, anaerobic bacterium isolated from the Onnuri vent field of Indian Ocean and suggestion of Mogibacteriaceae fam. nov., and proposal of reclassification of ambiguous this family's genus member.</title>
        <authorList>
            <person name="Kim Y.J."/>
            <person name="Yang J.-A."/>
        </authorList>
    </citation>
    <scope>NUCLEOTIDE SEQUENCE</scope>
    <source>
        <strain evidence="3">DSM 2634</strain>
    </source>
</reference>
<feature type="region of interest" description="Disordered" evidence="1">
    <location>
        <begin position="45"/>
        <end position="71"/>
    </location>
</feature>
<accession>A0A939D8Y1</accession>
<sequence>MITWLTANAATIVISIILVGLILLAIRSVYRSTKQGGCVGCSHCSDSENNESGSDCHCHDHPIIDKKSDQK</sequence>
<dbReference type="EMBL" id="JAFJZZ010000003">
    <property type="protein sequence ID" value="MBN7773402.1"/>
    <property type="molecule type" value="Genomic_DNA"/>
</dbReference>
<keyword evidence="2" id="KW-1133">Transmembrane helix</keyword>
<keyword evidence="4" id="KW-1185">Reference proteome</keyword>
<evidence type="ECO:0000313" key="4">
    <source>
        <dbReference type="Proteomes" id="UP000664545"/>
    </source>
</evidence>
<organism evidence="3 4">
    <name type="scientific">Clostridium aminobutyricum</name>
    <dbReference type="NCBI Taxonomy" id="33953"/>
    <lineage>
        <taxon>Bacteria</taxon>
        <taxon>Bacillati</taxon>
        <taxon>Bacillota</taxon>
        <taxon>Clostridia</taxon>
        <taxon>Eubacteriales</taxon>
        <taxon>Clostridiaceae</taxon>
        <taxon>Clostridium</taxon>
    </lineage>
</organism>
<dbReference type="RefSeq" id="WP_206582246.1">
    <property type="nucleotide sequence ID" value="NZ_JAFJZZ010000003.1"/>
</dbReference>
<feature type="transmembrane region" description="Helical" evidence="2">
    <location>
        <begin position="6"/>
        <end position="26"/>
    </location>
</feature>
<evidence type="ECO:0000256" key="2">
    <source>
        <dbReference type="SAM" id="Phobius"/>
    </source>
</evidence>
<keyword evidence="2" id="KW-0812">Transmembrane</keyword>